<comment type="pathway">
    <text evidence="1 7 8">Cofactor biosynthesis; NAD(+) biosynthesis; nicotinate D-ribonucleotide from nicotinate: step 1/1.</text>
</comment>
<evidence type="ECO:0000256" key="3">
    <source>
        <dbReference type="ARBA" id="ARBA00013236"/>
    </source>
</evidence>
<dbReference type="InterPro" id="IPR040727">
    <property type="entry name" value="NAPRTase_N"/>
</dbReference>
<dbReference type="GO" id="GO:0004516">
    <property type="term" value="F:nicotinate phosphoribosyltransferase activity"/>
    <property type="evidence" value="ECO:0007669"/>
    <property type="project" value="UniProtKB-UniRule"/>
</dbReference>
<dbReference type="InterPro" id="IPR006406">
    <property type="entry name" value="Nic_PRibTrfase"/>
</dbReference>
<dbReference type="UniPathway" id="UPA00253">
    <property type="reaction ID" value="UER00457"/>
</dbReference>
<keyword evidence="4 7" id="KW-0597">Phosphoprotein</keyword>
<dbReference type="RefSeq" id="WP_181870282.1">
    <property type="nucleotide sequence ID" value="NZ_QPJL01000006.1"/>
</dbReference>
<feature type="domain" description="Nicotinate phosphoribosyltransferase N-terminal" evidence="10">
    <location>
        <begin position="27"/>
        <end position="150"/>
    </location>
</feature>
<evidence type="ECO:0000256" key="6">
    <source>
        <dbReference type="ARBA" id="ARBA00022642"/>
    </source>
</evidence>
<proteinExistence type="inferred from homology"/>
<keyword evidence="6 7" id="KW-0662">Pyridine nucleotide biosynthesis</keyword>
<keyword evidence="5 7" id="KW-0436">Ligase</keyword>
<reference evidence="11 12" key="1">
    <citation type="submission" date="2018-07" db="EMBL/GenBank/DDBJ databases">
        <title>Genomic Encyclopedia of Type Strains, Phase III (KMG-III): the genomes of soil and plant-associated and newly described type strains.</title>
        <authorList>
            <person name="Whitman W."/>
        </authorList>
    </citation>
    <scope>NUCLEOTIDE SEQUENCE [LARGE SCALE GENOMIC DNA]</scope>
    <source>
        <strain evidence="11 12">CECT 8525</strain>
    </source>
</reference>
<dbReference type="InterPro" id="IPR036068">
    <property type="entry name" value="Nicotinate_pribotase-like_C"/>
</dbReference>
<comment type="catalytic activity">
    <reaction evidence="7 8">
        <text>5-phospho-alpha-D-ribose 1-diphosphate + nicotinate + ATP + H2O = nicotinate beta-D-ribonucleotide + ADP + phosphate + diphosphate</text>
        <dbReference type="Rhea" id="RHEA:36163"/>
        <dbReference type="ChEBI" id="CHEBI:15377"/>
        <dbReference type="ChEBI" id="CHEBI:30616"/>
        <dbReference type="ChEBI" id="CHEBI:32544"/>
        <dbReference type="ChEBI" id="CHEBI:33019"/>
        <dbReference type="ChEBI" id="CHEBI:43474"/>
        <dbReference type="ChEBI" id="CHEBI:57502"/>
        <dbReference type="ChEBI" id="CHEBI:58017"/>
        <dbReference type="ChEBI" id="CHEBI:456216"/>
        <dbReference type="EC" id="6.3.4.21"/>
    </reaction>
</comment>
<evidence type="ECO:0000256" key="2">
    <source>
        <dbReference type="ARBA" id="ARBA00010897"/>
    </source>
</evidence>
<feature type="domain" description="Nicotinate/nicotinamide phosphoribosyltransferase" evidence="9">
    <location>
        <begin position="193"/>
        <end position="427"/>
    </location>
</feature>
<evidence type="ECO:0000256" key="8">
    <source>
        <dbReference type="RuleBase" id="RU003838"/>
    </source>
</evidence>
<dbReference type="PIRSF" id="PIRSF000484">
    <property type="entry name" value="NAPRT"/>
    <property type="match status" value="1"/>
</dbReference>
<organism evidence="11 12">
    <name type="scientific">Paracoccus lutimaris</name>
    <dbReference type="NCBI Taxonomy" id="1490030"/>
    <lineage>
        <taxon>Bacteria</taxon>
        <taxon>Pseudomonadati</taxon>
        <taxon>Pseudomonadota</taxon>
        <taxon>Alphaproteobacteria</taxon>
        <taxon>Rhodobacterales</taxon>
        <taxon>Paracoccaceae</taxon>
        <taxon>Paracoccus</taxon>
    </lineage>
</organism>
<dbReference type="HAMAP" id="MF_00570">
    <property type="entry name" value="NAPRTase"/>
    <property type="match status" value="1"/>
</dbReference>
<evidence type="ECO:0000256" key="4">
    <source>
        <dbReference type="ARBA" id="ARBA00022553"/>
    </source>
</evidence>
<comment type="similarity">
    <text evidence="2 7 8">Belongs to the NAPRTase family.</text>
</comment>
<dbReference type="GO" id="GO:0005829">
    <property type="term" value="C:cytosol"/>
    <property type="evidence" value="ECO:0007669"/>
    <property type="project" value="TreeGrafter"/>
</dbReference>
<evidence type="ECO:0000256" key="7">
    <source>
        <dbReference type="HAMAP-Rule" id="MF_00570"/>
    </source>
</evidence>
<evidence type="ECO:0000256" key="1">
    <source>
        <dbReference type="ARBA" id="ARBA00004952"/>
    </source>
</evidence>
<dbReference type="GO" id="GO:0034355">
    <property type="term" value="P:NAD+ biosynthetic process via the salvage pathway"/>
    <property type="evidence" value="ECO:0007669"/>
    <property type="project" value="TreeGrafter"/>
</dbReference>
<dbReference type="GO" id="GO:0016757">
    <property type="term" value="F:glycosyltransferase activity"/>
    <property type="evidence" value="ECO:0007669"/>
    <property type="project" value="UniProtKB-KW"/>
</dbReference>
<dbReference type="Proteomes" id="UP000253345">
    <property type="component" value="Unassembled WGS sequence"/>
</dbReference>
<dbReference type="Pfam" id="PF04095">
    <property type="entry name" value="NAPRTase"/>
    <property type="match status" value="1"/>
</dbReference>
<dbReference type="Gene3D" id="3.20.140.10">
    <property type="entry name" value="nicotinate phosphoribosyltransferase"/>
    <property type="match status" value="1"/>
</dbReference>
<name>A0A368YXX7_9RHOB</name>
<comment type="caution">
    <text evidence="11">The sequence shown here is derived from an EMBL/GenBank/DDBJ whole genome shotgun (WGS) entry which is preliminary data.</text>
</comment>
<comment type="PTM">
    <text evidence="7 8">Transiently phosphorylated on a His residue during the reaction cycle. Phosphorylation strongly increases the affinity for substrates and increases the rate of nicotinate D-ribonucleotide production. Dephosphorylation regenerates the low-affinity form of the enzyme, leading to product release.</text>
</comment>
<evidence type="ECO:0000259" key="9">
    <source>
        <dbReference type="Pfam" id="PF04095"/>
    </source>
</evidence>
<dbReference type="SUPFAM" id="SSF51690">
    <property type="entry name" value="Nicotinate/Quinolinate PRTase C-terminal domain-like"/>
    <property type="match status" value="1"/>
</dbReference>
<keyword evidence="12" id="KW-1185">Reference proteome</keyword>
<protein>
    <recommendedName>
        <fullName evidence="3 7">Nicotinate phosphoribosyltransferase</fullName>
        <shortName evidence="7">NAPRTase</shortName>
        <ecNumber evidence="3 7">6.3.4.21</ecNumber>
    </recommendedName>
</protein>
<accession>A0A368YXX7</accession>
<gene>
    <name evidence="7" type="primary">pncB</name>
    <name evidence="11" type="ORF">DFP89_10678</name>
</gene>
<dbReference type="SUPFAM" id="SSF54675">
    <property type="entry name" value="Nicotinate/Quinolinate PRTase N-terminal domain-like"/>
    <property type="match status" value="1"/>
</dbReference>
<dbReference type="EC" id="6.3.4.21" evidence="3 7"/>
<keyword evidence="11" id="KW-0808">Transferase</keyword>
<dbReference type="PANTHER" id="PTHR11098:SF1">
    <property type="entry name" value="NICOTINATE PHOSPHORIBOSYLTRANSFERASE"/>
    <property type="match status" value="1"/>
</dbReference>
<dbReference type="InterPro" id="IPR041525">
    <property type="entry name" value="N/Namide_PRibTrfase"/>
</dbReference>
<evidence type="ECO:0000313" key="12">
    <source>
        <dbReference type="Proteomes" id="UP000253345"/>
    </source>
</evidence>
<evidence type="ECO:0000256" key="5">
    <source>
        <dbReference type="ARBA" id="ARBA00022598"/>
    </source>
</evidence>
<sequence>MMIPTVDIAARVYNHKWKIDPIVRSLIDTDFYKLLMCQSVFRNRPDTQVAFSLINRTSRIRLADLIDEGELREQLDHVRGLTLARGESTWLRGNTFYGKRQMFRPDFMEFLENLRLPAYHLEKRDGQYELIFEGRWPEVMMWEIPALAIIMELRSRAVLKDMGRFELQVLYARAMARLWEKIEGLRELGPDLRMADFGTRRRHSFLWQDWCVQALVEGLGDERFIGTSNCLIAMRRDIEAIGTNAHELPMVYAALADTDEELRQAPYRVLADWQEEHEGMLRIILPDTYGSKGFLDHAPDWLAGWTGIRVDSGDPAEGAEMAIRWWQDRGEDPRDKLIIFSDGLDVAKVGELFARFHGRVKVSFGWGTLLTNDFRGLVPGDGLAPFSLVCKAVAANGRPTVKLSDNPEKATGPKDEIARYRRVFGVGQQDRFEVVV</sequence>
<keyword evidence="11" id="KW-0328">Glycosyltransferase</keyword>
<evidence type="ECO:0000313" key="11">
    <source>
        <dbReference type="EMBL" id="RCW85060.1"/>
    </source>
</evidence>
<dbReference type="InterPro" id="IPR007229">
    <property type="entry name" value="Nic_PRibTrfase-Fam"/>
</dbReference>
<dbReference type="EMBL" id="QPJL01000006">
    <property type="protein sequence ID" value="RCW85060.1"/>
    <property type="molecule type" value="Genomic_DNA"/>
</dbReference>
<dbReference type="PANTHER" id="PTHR11098">
    <property type="entry name" value="NICOTINATE PHOSPHORIBOSYLTRANSFERASE"/>
    <property type="match status" value="1"/>
</dbReference>
<dbReference type="NCBIfam" id="NF003704">
    <property type="entry name" value="PRK05321.1"/>
    <property type="match status" value="1"/>
</dbReference>
<feature type="modified residue" description="Phosphohistidine; by autocatalysis" evidence="7">
    <location>
        <position position="246"/>
    </location>
</feature>
<comment type="function">
    <text evidence="7 8">Catalyzes the synthesis of beta-nicotinate D-ribonucleotide from nicotinate and 5-phospho-D-ribose 1-phosphate at the expense of ATP.</text>
</comment>
<dbReference type="Pfam" id="PF17767">
    <property type="entry name" value="NAPRTase_N"/>
    <property type="match status" value="1"/>
</dbReference>
<dbReference type="AlphaFoldDB" id="A0A368YXX7"/>
<evidence type="ECO:0000259" key="10">
    <source>
        <dbReference type="Pfam" id="PF17767"/>
    </source>
</evidence>
<dbReference type="NCBIfam" id="TIGR01514">
    <property type="entry name" value="NAPRTase"/>
    <property type="match status" value="1"/>
</dbReference>